<feature type="transmembrane region" description="Helical" evidence="7">
    <location>
        <begin position="412"/>
        <end position="430"/>
    </location>
</feature>
<dbReference type="InterPro" id="IPR006043">
    <property type="entry name" value="NCS2"/>
</dbReference>
<keyword evidence="5 7" id="KW-1133">Transmembrane helix</keyword>
<dbReference type="GO" id="GO:0005886">
    <property type="term" value="C:plasma membrane"/>
    <property type="evidence" value="ECO:0007669"/>
    <property type="project" value="TreeGrafter"/>
</dbReference>
<dbReference type="NCBIfam" id="NF037981">
    <property type="entry name" value="NCS2_1"/>
    <property type="match status" value="1"/>
</dbReference>
<evidence type="ECO:0000256" key="3">
    <source>
        <dbReference type="ARBA" id="ARBA00022448"/>
    </source>
</evidence>
<feature type="transmembrane region" description="Helical" evidence="7">
    <location>
        <begin position="174"/>
        <end position="193"/>
    </location>
</feature>
<evidence type="ECO:0000256" key="7">
    <source>
        <dbReference type="SAM" id="Phobius"/>
    </source>
</evidence>
<feature type="transmembrane region" description="Helical" evidence="7">
    <location>
        <begin position="46"/>
        <end position="67"/>
    </location>
</feature>
<evidence type="ECO:0000313" key="9">
    <source>
        <dbReference type="Proteomes" id="UP000197098"/>
    </source>
</evidence>
<proteinExistence type="inferred from homology"/>
<feature type="transmembrane region" description="Helical" evidence="7">
    <location>
        <begin position="327"/>
        <end position="360"/>
    </location>
</feature>
<dbReference type="AlphaFoldDB" id="A0A248KIR5"/>
<organism evidence="8 9">
    <name type="scientific">Kluyvera genomosp. 3</name>
    <dbReference type="NCBI Taxonomy" id="2774055"/>
    <lineage>
        <taxon>Bacteria</taxon>
        <taxon>Pseudomonadati</taxon>
        <taxon>Pseudomonadota</taxon>
        <taxon>Gammaproteobacteria</taxon>
        <taxon>Enterobacterales</taxon>
        <taxon>Enterobacteriaceae</taxon>
        <taxon>Kluyvera</taxon>
    </lineage>
</organism>
<feature type="transmembrane region" description="Helical" evidence="7">
    <location>
        <begin position="20"/>
        <end position="40"/>
    </location>
</feature>
<accession>A0A248KIR5</accession>
<evidence type="ECO:0000256" key="6">
    <source>
        <dbReference type="ARBA" id="ARBA00023136"/>
    </source>
</evidence>
<evidence type="ECO:0000256" key="5">
    <source>
        <dbReference type="ARBA" id="ARBA00022989"/>
    </source>
</evidence>
<evidence type="ECO:0000256" key="4">
    <source>
        <dbReference type="ARBA" id="ARBA00022692"/>
    </source>
</evidence>
<evidence type="ECO:0000313" key="8">
    <source>
        <dbReference type="EMBL" id="ASG63477.1"/>
    </source>
</evidence>
<dbReference type="Pfam" id="PF00860">
    <property type="entry name" value="Xan_ur_permease"/>
    <property type="match status" value="1"/>
</dbReference>
<keyword evidence="3" id="KW-0813">Transport</keyword>
<dbReference type="PANTHER" id="PTHR42810">
    <property type="entry name" value="PURINE PERMEASE C1399.01C-RELATED"/>
    <property type="match status" value="1"/>
</dbReference>
<dbReference type="EMBL" id="CP022114">
    <property type="protein sequence ID" value="ASG63477.1"/>
    <property type="molecule type" value="Genomic_DNA"/>
</dbReference>
<keyword evidence="4 7" id="KW-0812">Transmembrane</keyword>
<keyword evidence="6 7" id="KW-0472">Membrane</keyword>
<comment type="similarity">
    <text evidence="2">Belongs to the nucleobase:cation symporter-2 (NCS2) (TC 2.A.40) family.</text>
</comment>
<feature type="transmembrane region" description="Helical" evidence="7">
    <location>
        <begin position="284"/>
        <end position="307"/>
    </location>
</feature>
<feature type="transmembrane region" description="Helical" evidence="7">
    <location>
        <begin position="380"/>
        <end position="400"/>
    </location>
</feature>
<reference evidence="8 9" key="1">
    <citation type="submission" date="2017-06" db="EMBL/GenBank/DDBJ databases">
        <title>Origin of plasmid-mediated fosfomycin resistance gene fosA3.</title>
        <authorList>
            <person name="Ito R."/>
            <person name="Pacey M.P."/>
            <person name="Doi Y."/>
        </authorList>
    </citation>
    <scope>NUCLEOTIDE SEQUENCE [LARGE SCALE GENOMIC DNA]</scope>
    <source>
        <strain evidence="8 9">YDC799</strain>
    </source>
</reference>
<dbReference type="Proteomes" id="UP000197098">
    <property type="component" value="Chromosome"/>
</dbReference>
<feature type="transmembrane region" description="Helical" evidence="7">
    <location>
        <begin position="132"/>
        <end position="154"/>
    </location>
</feature>
<dbReference type="GO" id="GO:0042907">
    <property type="term" value="F:xanthine transmembrane transporter activity"/>
    <property type="evidence" value="ECO:0007669"/>
    <property type="project" value="TreeGrafter"/>
</dbReference>
<name>A0A248KIR5_9ENTR</name>
<feature type="transmembrane region" description="Helical" evidence="7">
    <location>
        <begin position="240"/>
        <end position="263"/>
    </location>
</feature>
<feature type="transmembrane region" description="Helical" evidence="7">
    <location>
        <begin position="102"/>
        <end position="125"/>
    </location>
</feature>
<feature type="transmembrane region" description="Helical" evidence="7">
    <location>
        <begin position="200"/>
        <end position="220"/>
    </location>
</feature>
<gene>
    <name evidence="8" type="ORF">CEW81_13240</name>
</gene>
<dbReference type="NCBIfam" id="NF008502">
    <property type="entry name" value="PRK11412.1"/>
    <property type="match status" value="1"/>
</dbReference>
<sequence length="436" mass="47298">MCPMPISLLSRENLLSGFQWFFFIFCNTVVVPPTLVSAFHLPPSSLLMLTQYAFLTTAVACLLQTFCGHRRAIMEGPTGLWWGTILTITLAEASRGTPLNDIASSLAVGIAISAVLTILIGISGLGNRLAKLFTPTVMVTFMLLLGAQLTAIFFKGMLGLPFGIARTTVSLSLAPFLLSVAVMLFVIGLIIFLPPRISRYALLIGTVVGWAVWRICFGAAETAFGELHWQWFPLGSHGALSPGIILTAVMTGLVNISNTYGAIRGTDVFYPSATASGAHYRRSFIVSGIITLVTVPFAVIPFSPFVSSVGLLTQTGDSSRRSFFYGGMLFLLVALITPLTRFFCAIPLGVSSAVMLVSYLPLLYSSLVFSQQVKFTSRNIYRLALPLFVGLFLMSLPPVYLQDVPLTLRPLLSNGLLVGILLSVLLDNLIPWERIR</sequence>
<protein>
    <submittedName>
        <fullName evidence="8">Uracil/xanthine transporter</fullName>
    </submittedName>
</protein>
<evidence type="ECO:0000256" key="1">
    <source>
        <dbReference type="ARBA" id="ARBA00004141"/>
    </source>
</evidence>
<dbReference type="PANTHER" id="PTHR42810:SF6">
    <property type="entry name" value="PURINE PERMEASE YBBY-RELATED"/>
    <property type="match status" value="1"/>
</dbReference>
<comment type="subcellular location">
    <subcellularLocation>
        <location evidence="1">Membrane</location>
        <topology evidence="1">Multi-pass membrane protein</topology>
    </subcellularLocation>
</comment>
<feature type="transmembrane region" description="Helical" evidence="7">
    <location>
        <begin position="79"/>
        <end position="96"/>
    </location>
</feature>
<evidence type="ECO:0000256" key="2">
    <source>
        <dbReference type="ARBA" id="ARBA00008821"/>
    </source>
</evidence>